<comment type="caution">
    <text evidence="1">The sequence shown here is derived from an EMBL/GenBank/DDBJ whole genome shotgun (WGS) entry which is preliminary data.</text>
</comment>
<dbReference type="EMBL" id="BKCJ010001766">
    <property type="protein sequence ID" value="GEU43867.1"/>
    <property type="molecule type" value="Genomic_DNA"/>
</dbReference>
<accession>A0A6L2K561</accession>
<evidence type="ECO:0000313" key="1">
    <source>
        <dbReference type="EMBL" id="GEU43867.1"/>
    </source>
</evidence>
<sequence length="190" mass="21906">MDDSNIAIEEYIRLEEEKARRRGNVFNWETATYVFNDTLTSETTLSYEPTVSFLNDDIDVRVSFDDFDDEDYTILQGGSEQSHMSIPSLRVCMCGLCRPPGILVNMDDPNITMEEYIRLEEEKARRRRKVFNWETATDNDDDKVDIEHSSGDLSVKTLSDVMNTDVGAYAQMSNKLLEISHDTSNKFFQN</sequence>
<reference evidence="1" key="1">
    <citation type="journal article" date="2019" name="Sci. Rep.">
        <title>Draft genome of Tanacetum cinerariifolium, the natural source of mosquito coil.</title>
        <authorList>
            <person name="Yamashiro T."/>
            <person name="Shiraishi A."/>
            <person name="Satake H."/>
            <person name="Nakayama K."/>
        </authorList>
    </citation>
    <scope>NUCLEOTIDE SEQUENCE</scope>
</reference>
<name>A0A6L2K561_TANCI</name>
<organism evidence="1">
    <name type="scientific">Tanacetum cinerariifolium</name>
    <name type="common">Dalmatian daisy</name>
    <name type="synonym">Chrysanthemum cinerariifolium</name>
    <dbReference type="NCBI Taxonomy" id="118510"/>
    <lineage>
        <taxon>Eukaryota</taxon>
        <taxon>Viridiplantae</taxon>
        <taxon>Streptophyta</taxon>
        <taxon>Embryophyta</taxon>
        <taxon>Tracheophyta</taxon>
        <taxon>Spermatophyta</taxon>
        <taxon>Magnoliopsida</taxon>
        <taxon>eudicotyledons</taxon>
        <taxon>Gunneridae</taxon>
        <taxon>Pentapetalae</taxon>
        <taxon>asterids</taxon>
        <taxon>campanulids</taxon>
        <taxon>Asterales</taxon>
        <taxon>Asteraceae</taxon>
        <taxon>Asteroideae</taxon>
        <taxon>Anthemideae</taxon>
        <taxon>Anthemidinae</taxon>
        <taxon>Tanacetum</taxon>
    </lineage>
</organism>
<protein>
    <submittedName>
        <fullName evidence="1">Uncharacterized protein</fullName>
    </submittedName>
</protein>
<gene>
    <name evidence="1" type="ORF">Tci_015845</name>
</gene>
<proteinExistence type="predicted"/>
<dbReference type="AlphaFoldDB" id="A0A6L2K561"/>